<reference evidence="3 4" key="1">
    <citation type="submission" date="2020-08" db="EMBL/GenBank/DDBJ databases">
        <title>Genomic Encyclopedia of Type Strains, Phase IV (KMG-IV): sequencing the most valuable type-strain genomes for metagenomic binning, comparative biology and taxonomic classification.</title>
        <authorList>
            <person name="Goeker M."/>
        </authorList>
    </citation>
    <scope>NUCLEOTIDE SEQUENCE [LARGE SCALE GENOMIC DNA]</scope>
    <source>
        <strain evidence="3 4">DSM 25966</strain>
    </source>
</reference>
<proteinExistence type="predicted"/>
<feature type="transmembrane region" description="Helical" evidence="1">
    <location>
        <begin position="178"/>
        <end position="197"/>
    </location>
</feature>
<feature type="signal peptide" evidence="2">
    <location>
        <begin position="1"/>
        <end position="23"/>
    </location>
</feature>
<feature type="transmembrane region" description="Helical" evidence="1">
    <location>
        <begin position="33"/>
        <end position="57"/>
    </location>
</feature>
<feature type="transmembrane region" description="Helical" evidence="1">
    <location>
        <begin position="92"/>
        <end position="111"/>
    </location>
</feature>
<evidence type="ECO:0000256" key="2">
    <source>
        <dbReference type="SAM" id="SignalP"/>
    </source>
</evidence>
<accession>A0A840AZ45</accession>
<keyword evidence="2" id="KW-0732">Signal</keyword>
<protein>
    <submittedName>
        <fullName evidence="3">Urease accessory protein</fullName>
    </submittedName>
</protein>
<keyword evidence="4" id="KW-1185">Reference proteome</keyword>
<keyword evidence="1" id="KW-1133">Transmembrane helix</keyword>
<evidence type="ECO:0000313" key="4">
    <source>
        <dbReference type="Proteomes" id="UP000553963"/>
    </source>
</evidence>
<dbReference type="InterPro" id="IPR007038">
    <property type="entry name" value="HupE_UreJ"/>
</dbReference>
<feature type="chain" id="PRO_5032465000" evidence="2">
    <location>
        <begin position="24"/>
        <end position="201"/>
    </location>
</feature>
<organism evidence="3 4">
    <name type="scientific">Kaistia hirudinis</name>
    <dbReference type="NCBI Taxonomy" id="1293440"/>
    <lineage>
        <taxon>Bacteria</taxon>
        <taxon>Pseudomonadati</taxon>
        <taxon>Pseudomonadota</taxon>
        <taxon>Alphaproteobacteria</taxon>
        <taxon>Hyphomicrobiales</taxon>
        <taxon>Kaistiaceae</taxon>
        <taxon>Kaistia</taxon>
    </lineage>
</organism>
<name>A0A840AZ45_9HYPH</name>
<dbReference type="AlphaFoldDB" id="A0A840AZ45"/>
<dbReference type="Proteomes" id="UP000553963">
    <property type="component" value="Unassembled WGS sequence"/>
</dbReference>
<dbReference type="RefSeq" id="WP_183401387.1">
    <property type="nucleotide sequence ID" value="NZ_JACIDS010000007.1"/>
</dbReference>
<feature type="transmembrane region" description="Helical" evidence="1">
    <location>
        <begin position="116"/>
        <end position="135"/>
    </location>
</feature>
<evidence type="ECO:0000313" key="3">
    <source>
        <dbReference type="EMBL" id="MBB3933735.1"/>
    </source>
</evidence>
<keyword evidence="1" id="KW-0472">Membrane</keyword>
<dbReference type="Pfam" id="PF04955">
    <property type="entry name" value="HupE_UreJ"/>
    <property type="match status" value="1"/>
</dbReference>
<keyword evidence="1" id="KW-0812">Transmembrane</keyword>
<sequence>MIRRRSVLLASALLWLAPQGAHAHGAIEGVGDFYAGLLHPFVVPAELLALLAIGLLIGRSGLAACRLGIPILAGAMAAALASAPAITEAPDMTIALAAAALVSAAIVTTGLRAPRWITACLAMVAGLAVGIDAAPEANSRFAALLNGAATLLGGVALVTIIAALGLRAEKHWQRIGTQVAASWIVASAVLYLALQLVSSTR</sequence>
<dbReference type="EMBL" id="JACIDS010000007">
    <property type="protein sequence ID" value="MBB3933735.1"/>
    <property type="molecule type" value="Genomic_DNA"/>
</dbReference>
<evidence type="ECO:0000256" key="1">
    <source>
        <dbReference type="SAM" id="Phobius"/>
    </source>
</evidence>
<feature type="transmembrane region" description="Helical" evidence="1">
    <location>
        <begin position="69"/>
        <end position="86"/>
    </location>
</feature>
<gene>
    <name evidence="3" type="ORF">GGR25_004813</name>
</gene>
<feature type="transmembrane region" description="Helical" evidence="1">
    <location>
        <begin position="141"/>
        <end position="166"/>
    </location>
</feature>
<comment type="caution">
    <text evidence="3">The sequence shown here is derived from an EMBL/GenBank/DDBJ whole genome shotgun (WGS) entry which is preliminary data.</text>
</comment>